<feature type="compositionally biased region" description="Polar residues" evidence="9">
    <location>
        <begin position="648"/>
        <end position="661"/>
    </location>
</feature>
<evidence type="ECO:0000259" key="10">
    <source>
        <dbReference type="PROSITE" id="PS50173"/>
    </source>
</evidence>
<dbReference type="Gene3D" id="3.30.1490.100">
    <property type="entry name" value="DNA polymerase, Y-family, little finger domain"/>
    <property type="match status" value="1"/>
</dbReference>
<dbReference type="AlphaFoldDB" id="A0A1L0BZE4"/>
<dbReference type="InterPro" id="IPR043502">
    <property type="entry name" value="DNA/RNA_pol_sf"/>
</dbReference>
<dbReference type="GO" id="GO:0006281">
    <property type="term" value="P:DNA repair"/>
    <property type="evidence" value="ECO:0007669"/>
    <property type="project" value="UniProtKB-KW"/>
</dbReference>
<dbReference type="OrthoDB" id="5723at2759"/>
<dbReference type="Gene3D" id="1.10.150.20">
    <property type="entry name" value="5' to 3' exonuclease, C-terminal subdomain"/>
    <property type="match status" value="1"/>
</dbReference>
<dbReference type="Gene3D" id="3.40.1170.60">
    <property type="match status" value="1"/>
</dbReference>
<dbReference type="PANTHER" id="PTHR45873">
    <property type="entry name" value="DNA POLYMERASE ETA"/>
    <property type="match status" value="1"/>
</dbReference>
<dbReference type="InterPro" id="IPR043128">
    <property type="entry name" value="Rev_trsase/Diguanyl_cyclase"/>
</dbReference>
<dbReference type="GO" id="GO:0070987">
    <property type="term" value="P:error-free translesion synthesis"/>
    <property type="evidence" value="ECO:0007669"/>
    <property type="project" value="UniProtKB-ARBA"/>
</dbReference>
<sequence length="742" mass="84586">MSNTKPSPPLPPPQVIAQPSEFKWKHVRMLNDASLAYQLPLAVIAHIDLNAFFAQCEQMRLGKLISDPVVCCQWLSLIAISYAARKYGIGRMDTLKSAQEKCPGLIVGHAAVFKKGESHWQYLDKKPDQGIHKVSLDPYRRELRKIIKILKRECDLVEKASVDECYLDFGRLVYSRLLALFPELQNLQPDATLPSVPAELPADLHWIGEIMPTFTEEKEQLEAKALNSVVNDTETPNPPVCDWDDVCMLIGSQIMYTIRGEVFRELKYTTSGGLARSKPTAKLAGGFIKPDMQTIIRNRLTYQFLKNFELVDFTLMGGKAGEVAMEKLQVPSDTNSIAYIRENWELQDMKKEFPNEELLAEKIYELVRGTNQLRLKLRTDVKSMMSRKNFLSRYPVKTLGDAFDWIKVYLGDLYGRLIELDDENMNLSMLQKSDGEKTFIYRPRTVSLQITSASYTKHSKQTQFPVIQNLDKFKTSLETAGFRLLCELLETTNAVEMNPTIKFRELRVTDSRLREIKIPTMANMSLVISNFVKTSDASLIDSYGRANSTDVSTQEAIKRLFDEVNKPVETVEEPKPKKVTRSSSYIKKMFADFEAENAAENASDTEVKSEKGKFKEDKDYVKKMFDEYQTNAQVMKAASESPKRSTKSDAGNNYKSASRVSQLPKPEEDILLKELIRNQFCSQCNIAVDDVFEHKDYHIALELSLKLNGTEQSEVKSPKTQEKKEKVKKRKKLAKGQTQLPF</sequence>
<feature type="region of interest" description="Disordered" evidence="9">
    <location>
        <begin position="710"/>
        <end position="742"/>
    </location>
</feature>
<keyword evidence="3" id="KW-0479">Metal-binding</keyword>
<evidence type="ECO:0000256" key="7">
    <source>
        <dbReference type="ARBA" id="ARBA00023204"/>
    </source>
</evidence>
<dbReference type="GO" id="GO:0005634">
    <property type="term" value="C:nucleus"/>
    <property type="evidence" value="ECO:0007669"/>
    <property type="project" value="UniProtKB-SubCell"/>
</dbReference>
<evidence type="ECO:0000256" key="6">
    <source>
        <dbReference type="ARBA" id="ARBA00022833"/>
    </source>
</evidence>
<keyword evidence="2" id="KW-0808">Transferase</keyword>
<keyword evidence="6" id="KW-0862">Zinc</keyword>
<feature type="domain" description="UmuC" evidence="10">
    <location>
        <begin position="44"/>
        <end position="317"/>
    </location>
</feature>
<dbReference type="Proteomes" id="UP000182334">
    <property type="component" value="Chromosome VI"/>
</dbReference>
<feature type="region of interest" description="Disordered" evidence="9">
    <location>
        <begin position="634"/>
        <end position="663"/>
    </location>
</feature>
<dbReference type="GO" id="GO:0008270">
    <property type="term" value="F:zinc ion binding"/>
    <property type="evidence" value="ECO:0007669"/>
    <property type="project" value="UniProtKB-KW"/>
</dbReference>
<accession>A0A1L0BZE4</accession>
<dbReference type="PROSITE" id="PS50173">
    <property type="entry name" value="UMUC"/>
    <property type="match status" value="1"/>
</dbReference>
<organism evidence="11 12">
    <name type="scientific">Sungouiella intermedia</name>
    <dbReference type="NCBI Taxonomy" id="45354"/>
    <lineage>
        <taxon>Eukaryota</taxon>
        <taxon>Fungi</taxon>
        <taxon>Dikarya</taxon>
        <taxon>Ascomycota</taxon>
        <taxon>Saccharomycotina</taxon>
        <taxon>Pichiomycetes</taxon>
        <taxon>Metschnikowiaceae</taxon>
        <taxon>Sungouiella</taxon>
    </lineage>
</organism>
<dbReference type="SUPFAM" id="SSF100879">
    <property type="entry name" value="Lesion bypass DNA polymerase (Y-family), little finger domain"/>
    <property type="match status" value="1"/>
</dbReference>
<evidence type="ECO:0000256" key="8">
    <source>
        <dbReference type="ARBA" id="ARBA00023242"/>
    </source>
</evidence>
<dbReference type="FunFam" id="3.40.1170.60:FF:000008">
    <property type="entry name" value="DNA polymerase eta subunit"/>
    <property type="match status" value="1"/>
</dbReference>
<dbReference type="GO" id="GO:0007064">
    <property type="term" value="P:mitotic sister chromatid cohesion"/>
    <property type="evidence" value="ECO:0007669"/>
    <property type="project" value="UniProtKB-ARBA"/>
</dbReference>
<comment type="subcellular location">
    <subcellularLocation>
        <location evidence="1">Nucleus</location>
    </subcellularLocation>
</comment>
<dbReference type="GO" id="GO:0005657">
    <property type="term" value="C:replication fork"/>
    <property type="evidence" value="ECO:0007669"/>
    <property type="project" value="UniProtKB-ARBA"/>
</dbReference>
<dbReference type="PANTHER" id="PTHR45873:SF1">
    <property type="entry name" value="DNA POLYMERASE ETA"/>
    <property type="match status" value="1"/>
</dbReference>
<gene>
    <name evidence="11" type="ORF">SAMEA4029010_CIC11G00000002834</name>
</gene>
<dbReference type="EMBL" id="LT635761">
    <property type="protein sequence ID" value="SGZ56719.1"/>
    <property type="molecule type" value="Genomic_DNA"/>
</dbReference>
<dbReference type="Gene3D" id="3.30.70.270">
    <property type="match status" value="1"/>
</dbReference>
<keyword evidence="7" id="KW-0234">DNA repair</keyword>
<dbReference type="SUPFAM" id="SSF56672">
    <property type="entry name" value="DNA/RNA polymerases"/>
    <property type="match status" value="1"/>
</dbReference>
<protein>
    <submittedName>
        <fullName evidence="11">CIC11C00000002834</fullName>
    </submittedName>
</protein>
<dbReference type="Pfam" id="PF00817">
    <property type="entry name" value="IMS"/>
    <property type="match status" value="1"/>
</dbReference>
<name>A0A1L0BZE4_9ASCO</name>
<evidence type="ECO:0000256" key="5">
    <source>
        <dbReference type="ARBA" id="ARBA00022771"/>
    </source>
</evidence>
<evidence type="ECO:0000313" key="11">
    <source>
        <dbReference type="EMBL" id="SGZ56719.1"/>
    </source>
</evidence>
<evidence type="ECO:0000256" key="9">
    <source>
        <dbReference type="SAM" id="MobiDB-lite"/>
    </source>
</evidence>
<evidence type="ECO:0000256" key="4">
    <source>
        <dbReference type="ARBA" id="ARBA00022763"/>
    </source>
</evidence>
<dbReference type="InterPro" id="IPR052230">
    <property type="entry name" value="DNA_polymerase_eta"/>
</dbReference>
<dbReference type="GO" id="GO:0003684">
    <property type="term" value="F:damaged DNA binding"/>
    <property type="evidence" value="ECO:0007669"/>
    <property type="project" value="InterPro"/>
</dbReference>
<keyword evidence="8" id="KW-0539">Nucleus</keyword>
<evidence type="ECO:0000256" key="3">
    <source>
        <dbReference type="ARBA" id="ARBA00022723"/>
    </source>
</evidence>
<dbReference type="PIRSF" id="PIRSF036603">
    <property type="entry name" value="DPol_eta"/>
    <property type="match status" value="1"/>
</dbReference>
<feature type="compositionally biased region" description="Basic and acidic residues" evidence="9">
    <location>
        <begin position="713"/>
        <end position="725"/>
    </location>
</feature>
<evidence type="ECO:0000313" key="12">
    <source>
        <dbReference type="Proteomes" id="UP000182334"/>
    </source>
</evidence>
<keyword evidence="4" id="KW-0227">DNA damage</keyword>
<dbReference type="InterPro" id="IPR036775">
    <property type="entry name" value="DNA_pol_Y-fam_lit_finger_sf"/>
</dbReference>
<proteinExistence type="predicted"/>
<keyword evidence="12" id="KW-1185">Reference proteome</keyword>
<dbReference type="GO" id="GO:0003887">
    <property type="term" value="F:DNA-directed DNA polymerase activity"/>
    <property type="evidence" value="ECO:0007669"/>
    <property type="project" value="TreeGrafter"/>
</dbReference>
<dbReference type="GO" id="GO:0035861">
    <property type="term" value="C:site of double-strand break"/>
    <property type="evidence" value="ECO:0007669"/>
    <property type="project" value="TreeGrafter"/>
</dbReference>
<dbReference type="STRING" id="45354.A0A1L0BZE4"/>
<dbReference type="GO" id="GO:0009314">
    <property type="term" value="P:response to radiation"/>
    <property type="evidence" value="ECO:0007669"/>
    <property type="project" value="TreeGrafter"/>
</dbReference>
<evidence type="ECO:0000256" key="1">
    <source>
        <dbReference type="ARBA" id="ARBA00004123"/>
    </source>
</evidence>
<dbReference type="GO" id="GO:0042276">
    <property type="term" value="P:error-prone translesion synthesis"/>
    <property type="evidence" value="ECO:0007669"/>
    <property type="project" value="TreeGrafter"/>
</dbReference>
<keyword evidence="5" id="KW-0863">Zinc-finger</keyword>
<reference evidence="11 12" key="1">
    <citation type="submission" date="2016-10" db="EMBL/GenBank/DDBJ databases">
        <authorList>
            <person name="de Groot N.N."/>
        </authorList>
    </citation>
    <scope>NUCLEOTIDE SEQUENCE [LARGE SCALE GENOMIC DNA]</scope>
    <source>
        <strain evidence="11 12">CBS 141442</strain>
    </source>
</reference>
<dbReference type="InterPro" id="IPR001126">
    <property type="entry name" value="UmuC"/>
</dbReference>
<evidence type="ECO:0000256" key="2">
    <source>
        <dbReference type="ARBA" id="ARBA00022679"/>
    </source>
</evidence>